<dbReference type="EMBL" id="CAJVQC010113748">
    <property type="protein sequence ID" value="CAG8836130.1"/>
    <property type="molecule type" value="Genomic_DNA"/>
</dbReference>
<evidence type="ECO:0000313" key="1">
    <source>
        <dbReference type="EMBL" id="CAG8836130.1"/>
    </source>
</evidence>
<protein>
    <submittedName>
        <fullName evidence="1">24546_t:CDS:1</fullName>
    </submittedName>
</protein>
<proteinExistence type="predicted"/>
<sequence>EKITELEVKFGDQLREPAELFCRIETFVAPVERDVEEDVEKDVEEDDVEKDVEKDVGKDVEKDVEKDVDEEDVVHEQ</sequence>
<evidence type="ECO:0000313" key="2">
    <source>
        <dbReference type="Proteomes" id="UP000789920"/>
    </source>
</evidence>
<keyword evidence="2" id="KW-1185">Reference proteome</keyword>
<feature type="non-terminal residue" evidence="1">
    <location>
        <position position="1"/>
    </location>
</feature>
<gene>
    <name evidence="1" type="ORF">RPERSI_LOCUS29818</name>
</gene>
<reference evidence="1" key="1">
    <citation type="submission" date="2021-06" db="EMBL/GenBank/DDBJ databases">
        <authorList>
            <person name="Kallberg Y."/>
            <person name="Tangrot J."/>
            <person name="Rosling A."/>
        </authorList>
    </citation>
    <scope>NUCLEOTIDE SEQUENCE</scope>
    <source>
        <strain evidence="1">MA461A</strain>
    </source>
</reference>
<name>A0ACA9SF01_9GLOM</name>
<dbReference type="Proteomes" id="UP000789920">
    <property type="component" value="Unassembled WGS sequence"/>
</dbReference>
<comment type="caution">
    <text evidence="1">The sequence shown here is derived from an EMBL/GenBank/DDBJ whole genome shotgun (WGS) entry which is preliminary data.</text>
</comment>
<organism evidence="1 2">
    <name type="scientific">Racocetra persica</name>
    <dbReference type="NCBI Taxonomy" id="160502"/>
    <lineage>
        <taxon>Eukaryota</taxon>
        <taxon>Fungi</taxon>
        <taxon>Fungi incertae sedis</taxon>
        <taxon>Mucoromycota</taxon>
        <taxon>Glomeromycotina</taxon>
        <taxon>Glomeromycetes</taxon>
        <taxon>Diversisporales</taxon>
        <taxon>Gigasporaceae</taxon>
        <taxon>Racocetra</taxon>
    </lineage>
</organism>
<accession>A0ACA9SF01</accession>